<accession>A0A9P8Q786</accession>
<organism evidence="2 3">
    <name type="scientific">Wickerhamomyces pijperi</name>
    <name type="common">Yeast</name>
    <name type="synonym">Pichia pijperi</name>
    <dbReference type="NCBI Taxonomy" id="599730"/>
    <lineage>
        <taxon>Eukaryota</taxon>
        <taxon>Fungi</taxon>
        <taxon>Dikarya</taxon>
        <taxon>Ascomycota</taxon>
        <taxon>Saccharomycotina</taxon>
        <taxon>Saccharomycetes</taxon>
        <taxon>Phaffomycetales</taxon>
        <taxon>Wickerhamomycetaceae</taxon>
        <taxon>Wickerhamomyces</taxon>
    </lineage>
</organism>
<feature type="compositionally biased region" description="Basic and acidic residues" evidence="1">
    <location>
        <begin position="106"/>
        <end position="118"/>
    </location>
</feature>
<keyword evidence="3" id="KW-1185">Reference proteome</keyword>
<comment type="caution">
    <text evidence="2">The sequence shown here is derived from an EMBL/GenBank/DDBJ whole genome shotgun (WGS) entry which is preliminary data.</text>
</comment>
<protein>
    <submittedName>
        <fullName evidence="2">Uncharacterized protein</fullName>
    </submittedName>
</protein>
<evidence type="ECO:0000313" key="2">
    <source>
        <dbReference type="EMBL" id="KAH3684174.1"/>
    </source>
</evidence>
<dbReference type="Proteomes" id="UP000774326">
    <property type="component" value="Unassembled WGS sequence"/>
</dbReference>
<feature type="compositionally biased region" description="Basic and acidic residues" evidence="1">
    <location>
        <begin position="39"/>
        <end position="67"/>
    </location>
</feature>
<proteinExistence type="predicted"/>
<gene>
    <name evidence="2" type="ORF">WICPIJ_004856</name>
</gene>
<dbReference type="AlphaFoldDB" id="A0A9P8Q786"/>
<evidence type="ECO:0000313" key="3">
    <source>
        <dbReference type="Proteomes" id="UP000774326"/>
    </source>
</evidence>
<reference evidence="2" key="2">
    <citation type="submission" date="2021-01" db="EMBL/GenBank/DDBJ databases">
        <authorList>
            <person name="Schikora-Tamarit M.A."/>
        </authorList>
    </citation>
    <scope>NUCLEOTIDE SEQUENCE</scope>
    <source>
        <strain evidence="2">CBS2887</strain>
    </source>
</reference>
<feature type="region of interest" description="Disordered" evidence="1">
    <location>
        <begin position="1"/>
        <end position="138"/>
    </location>
</feature>
<dbReference type="EMBL" id="JAEUBG010002676">
    <property type="protein sequence ID" value="KAH3684174.1"/>
    <property type="molecule type" value="Genomic_DNA"/>
</dbReference>
<reference evidence="2" key="1">
    <citation type="journal article" date="2021" name="Open Biol.">
        <title>Shared evolutionary footprints suggest mitochondrial oxidative damage underlies multiple complex I losses in fungi.</title>
        <authorList>
            <person name="Schikora-Tamarit M.A."/>
            <person name="Marcet-Houben M."/>
            <person name="Nosek J."/>
            <person name="Gabaldon T."/>
        </authorList>
    </citation>
    <scope>NUCLEOTIDE SEQUENCE</scope>
    <source>
        <strain evidence="2">CBS2887</strain>
    </source>
</reference>
<sequence length="138" mass="15664">MMVVISKAKNSTSTMMIPDQNPQRHHPVVQSNGVSGTDIPKRTDVDEEVTDHQVQRSTDHQDDRRSMENPLALQISLADFEEDEPGHTETDNLQVSHSDGDQSFVFDEHGQDIVRENPPKNCYRYETGNSERETSDNL</sequence>
<evidence type="ECO:0000256" key="1">
    <source>
        <dbReference type="SAM" id="MobiDB-lite"/>
    </source>
</evidence>
<name>A0A9P8Q786_WICPI</name>
<feature type="compositionally biased region" description="Basic and acidic residues" evidence="1">
    <location>
        <begin position="129"/>
        <end position="138"/>
    </location>
</feature>